<evidence type="ECO:0000256" key="4">
    <source>
        <dbReference type="ARBA" id="ARBA00022989"/>
    </source>
</evidence>
<feature type="transmembrane region" description="Helical" evidence="7">
    <location>
        <begin position="21"/>
        <end position="43"/>
    </location>
</feature>
<comment type="caution">
    <text evidence="10">The sequence shown here is derived from an EMBL/GenBank/DDBJ whole genome shotgun (WGS) entry which is preliminary data.</text>
</comment>
<evidence type="ECO:0000256" key="3">
    <source>
        <dbReference type="ARBA" id="ARBA00022692"/>
    </source>
</evidence>
<dbReference type="PANTHER" id="PTHR30572:SF4">
    <property type="entry name" value="ABC TRANSPORTER PERMEASE YTRF"/>
    <property type="match status" value="1"/>
</dbReference>
<comment type="subcellular location">
    <subcellularLocation>
        <location evidence="1">Cell membrane</location>
        <topology evidence="1">Multi-pass membrane protein</topology>
    </subcellularLocation>
</comment>
<feature type="domain" description="ABC3 transporter permease C-terminal" evidence="8">
    <location>
        <begin position="293"/>
        <end position="404"/>
    </location>
</feature>
<dbReference type="PANTHER" id="PTHR30572">
    <property type="entry name" value="MEMBRANE COMPONENT OF TRANSPORTER-RELATED"/>
    <property type="match status" value="1"/>
</dbReference>
<proteinExistence type="inferred from homology"/>
<organism evidence="10">
    <name type="scientific">Dictyoglomus thermophilum</name>
    <dbReference type="NCBI Taxonomy" id="14"/>
    <lineage>
        <taxon>Bacteria</taxon>
        <taxon>Pseudomonadati</taxon>
        <taxon>Dictyoglomota</taxon>
        <taxon>Dictyoglomia</taxon>
        <taxon>Dictyoglomales</taxon>
        <taxon>Dictyoglomaceae</taxon>
        <taxon>Dictyoglomus</taxon>
    </lineage>
</organism>
<accession>A0A7C3MN87</accession>
<feature type="domain" description="MacB-like periplasmic core" evidence="9">
    <location>
        <begin position="23"/>
        <end position="253"/>
    </location>
</feature>
<evidence type="ECO:0000259" key="8">
    <source>
        <dbReference type="Pfam" id="PF02687"/>
    </source>
</evidence>
<dbReference type="GO" id="GO:0022857">
    <property type="term" value="F:transmembrane transporter activity"/>
    <property type="evidence" value="ECO:0007669"/>
    <property type="project" value="TreeGrafter"/>
</dbReference>
<evidence type="ECO:0000256" key="2">
    <source>
        <dbReference type="ARBA" id="ARBA00022475"/>
    </source>
</evidence>
<dbReference type="Pfam" id="PF12704">
    <property type="entry name" value="MacB_PCD"/>
    <property type="match status" value="1"/>
</dbReference>
<dbReference type="InterPro" id="IPR025857">
    <property type="entry name" value="MacB_PCD"/>
</dbReference>
<gene>
    <name evidence="10" type="ORF">ENW00_02500</name>
</gene>
<dbReference type="AlphaFoldDB" id="A0A7C3MN87"/>
<dbReference type="InterPro" id="IPR050250">
    <property type="entry name" value="Macrolide_Exporter_MacB"/>
</dbReference>
<keyword evidence="2" id="KW-1003">Cell membrane</keyword>
<dbReference type="GO" id="GO:0005886">
    <property type="term" value="C:plasma membrane"/>
    <property type="evidence" value="ECO:0007669"/>
    <property type="project" value="UniProtKB-SubCell"/>
</dbReference>
<comment type="similarity">
    <text evidence="6">Belongs to the ABC-4 integral membrane protein family.</text>
</comment>
<reference evidence="10" key="1">
    <citation type="journal article" date="2020" name="mSystems">
        <title>Genome- and Community-Level Interaction Insights into Carbon Utilization and Element Cycling Functions of Hydrothermarchaeota in Hydrothermal Sediment.</title>
        <authorList>
            <person name="Zhou Z."/>
            <person name="Liu Y."/>
            <person name="Xu W."/>
            <person name="Pan J."/>
            <person name="Luo Z.H."/>
            <person name="Li M."/>
        </authorList>
    </citation>
    <scope>NUCLEOTIDE SEQUENCE [LARGE SCALE GENOMIC DNA]</scope>
    <source>
        <strain evidence="10">SpSt-81</strain>
    </source>
</reference>
<protein>
    <submittedName>
        <fullName evidence="10">FtsX-like permease family protein</fullName>
    </submittedName>
</protein>
<evidence type="ECO:0000256" key="6">
    <source>
        <dbReference type="ARBA" id="ARBA00038076"/>
    </source>
</evidence>
<evidence type="ECO:0000256" key="5">
    <source>
        <dbReference type="ARBA" id="ARBA00023136"/>
    </source>
</evidence>
<keyword evidence="5 7" id="KW-0472">Membrane</keyword>
<dbReference type="InterPro" id="IPR003838">
    <property type="entry name" value="ABC3_permease_C"/>
</dbReference>
<evidence type="ECO:0000256" key="7">
    <source>
        <dbReference type="SAM" id="Phobius"/>
    </source>
</evidence>
<keyword evidence="4 7" id="KW-1133">Transmembrane helix</keyword>
<feature type="transmembrane region" description="Helical" evidence="7">
    <location>
        <begin position="333"/>
        <end position="358"/>
    </location>
</feature>
<dbReference type="Pfam" id="PF02687">
    <property type="entry name" value="FtsX"/>
    <property type="match status" value="1"/>
</dbReference>
<keyword evidence="3 7" id="KW-0812">Transmembrane</keyword>
<evidence type="ECO:0000313" key="10">
    <source>
        <dbReference type="EMBL" id="HFX13012.1"/>
    </source>
</evidence>
<sequence length="411" mass="45920">MNTKFYENLKIAIFTLKSNKLRSFLTILGIIIGVFSVVLLISIGEGAKNQTLQIIENLGGNTLLIFPTSVETEGTFNSIRNQNFRNQRGVIPQLFKYNDLLSLRRVFKDEIIFSSMVTSYLEVKYKIFPINATIYGTDSNGLIINKDGITYGRFFSEYEISSKEKVCIIGPKIAQNIASQLQESLNKIIKIGSYNFRVIGVLKERGYSQNLGDLDSRIIIPITTAFILKGDQNLNIIIAQVKDSKNIDIYKQKLIFILKQIRGKLNFIVAKQEDLLSAMNEILNILTLTLAGIASISLIVGGIGIMNIMLVSVTERYKEIGIRKAIGARRKDILIQFLTESSFLGIIGGFLGIILSIITGEILKNFEIPYSFNITTVLLGFFFSLFIGLIFGVLPAMRAANLDPIQALRSE</sequence>
<dbReference type="EMBL" id="DTIN01000009">
    <property type="protein sequence ID" value="HFX13012.1"/>
    <property type="molecule type" value="Genomic_DNA"/>
</dbReference>
<name>A0A7C3MN87_DICTH</name>
<evidence type="ECO:0000256" key="1">
    <source>
        <dbReference type="ARBA" id="ARBA00004651"/>
    </source>
</evidence>
<feature type="transmembrane region" description="Helical" evidence="7">
    <location>
        <begin position="285"/>
        <end position="312"/>
    </location>
</feature>
<evidence type="ECO:0000259" key="9">
    <source>
        <dbReference type="Pfam" id="PF12704"/>
    </source>
</evidence>
<feature type="transmembrane region" description="Helical" evidence="7">
    <location>
        <begin position="370"/>
        <end position="394"/>
    </location>
</feature>